<dbReference type="EMBL" id="JARKIF010000056">
    <property type="protein sequence ID" value="KAJ7606517.1"/>
    <property type="molecule type" value="Genomic_DNA"/>
</dbReference>
<evidence type="ECO:0000256" key="1">
    <source>
        <dbReference type="SAM" id="MobiDB-lite"/>
    </source>
</evidence>
<accession>A0AAD7B0C9</accession>
<feature type="region of interest" description="Disordered" evidence="1">
    <location>
        <begin position="203"/>
        <end position="262"/>
    </location>
</feature>
<feature type="compositionally biased region" description="Basic and acidic residues" evidence="1">
    <location>
        <begin position="224"/>
        <end position="234"/>
    </location>
</feature>
<gene>
    <name evidence="2" type="ORF">FB45DRAFT_1068376</name>
</gene>
<sequence length="282" mass="30565">MIVTLSGVSNAATVAEFLLVAVPQANALVKKFRGTGLQAPAETACFVLETLQKCMDHFTVLELDRIMKMYANLRKRMDDVEAEGKLDVPKDRKKSGKAVSAKAKKEKAFWGFLGGMFKFLKDSQTASNTLSQLIQDAERYRTTAVTLSERAVVRAGRTTRNRLAAQLALEDGGVGIDYGPSEFTDSYISLLLPLPAPCPPAPSLRAPPKITAPVRLPPPALTPEVRKSTADRQENQNPFESENTSIPLSSLPQSPSTVSLESEESLYSQVSALTLEAPLSAD</sequence>
<feature type="compositionally biased region" description="Low complexity" evidence="1">
    <location>
        <begin position="245"/>
        <end position="260"/>
    </location>
</feature>
<evidence type="ECO:0000313" key="3">
    <source>
        <dbReference type="Proteomes" id="UP001221142"/>
    </source>
</evidence>
<dbReference type="AlphaFoldDB" id="A0AAD7B0C9"/>
<protein>
    <submittedName>
        <fullName evidence="2">Uncharacterized protein</fullName>
    </submittedName>
</protein>
<reference evidence="2" key="1">
    <citation type="submission" date="2023-03" db="EMBL/GenBank/DDBJ databases">
        <title>Massive genome expansion in bonnet fungi (Mycena s.s.) driven by repeated elements and novel gene families across ecological guilds.</title>
        <authorList>
            <consortium name="Lawrence Berkeley National Laboratory"/>
            <person name="Harder C.B."/>
            <person name="Miyauchi S."/>
            <person name="Viragh M."/>
            <person name="Kuo A."/>
            <person name="Thoen E."/>
            <person name="Andreopoulos B."/>
            <person name="Lu D."/>
            <person name="Skrede I."/>
            <person name="Drula E."/>
            <person name="Henrissat B."/>
            <person name="Morin E."/>
            <person name="Kohler A."/>
            <person name="Barry K."/>
            <person name="LaButti K."/>
            <person name="Morin E."/>
            <person name="Salamov A."/>
            <person name="Lipzen A."/>
            <person name="Mereny Z."/>
            <person name="Hegedus B."/>
            <person name="Baldrian P."/>
            <person name="Stursova M."/>
            <person name="Weitz H."/>
            <person name="Taylor A."/>
            <person name="Grigoriev I.V."/>
            <person name="Nagy L.G."/>
            <person name="Martin F."/>
            <person name="Kauserud H."/>
        </authorList>
    </citation>
    <scope>NUCLEOTIDE SEQUENCE</scope>
    <source>
        <strain evidence="2">9284</strain>
    </source>
</reference>
<keyword evidence="3" id="KW-1185">Reference proteome</keyword>
<name>A0AAD7B0C9_9AGAR</name>
<feature type="compositionally biased region" description="Polar residues" evidence="1">
    <location>
        <begin position="235"/>
        <end position="244"/>
    </location>
</feature>
<dbReference type="Proteomes" id="UP001221142">
    <property type="component" value="Unassembled WGS sequence"/>
</dbReference>
<comment type="caution">
    <text evidence="2">The sequence shown here is derived from an EMBL/GenBank/DDBJ whole genome shotgun (WGS) entry which is preliminary data.</text>
</comment>
<proteinExistence type="predicted"/>
<organism evidence="2 3">
    <name type="scientific">Roridomyces roridus</name>
    <dbReference type="NCBI Taxonomy" id="1738132"/>
    <lineage>
        <taxon>Eukaryota</taxon>
        <taxon>Fungi</taxon>
        <taxon>Dikarya</taxon>
        <taxon>Basidiomycota</taxon>
        <taxon>Agaricomycotina</taxon>
        <taxon>Agaricomycetes</taxon>
        <taxon>Agaricomycetidae</taxon>
        <taxon>Agaricales</taxon>
        <taxon>Marasmiineae</taxon>
        <taxon>Mycenaceae</taxon>
        <taxon>Roridomyces</taxon>
    </lineage>
</organism>
<evidence type="ECO:0000313" key="2">
    <source>
        <dbReference type="EMBL" id="KAJ7606517.1"/>
    </source>
</evidence>